<sequence length="100" mass="11527">MEEDTVQFRSKSIKEVLNVLKEIRVGGLNESEVGRVAMERLIPEILSDDEKIELYEMYERGEISKAALEVALGDELNDIERMKEDTSEMAERDTSQYIVE</sequence>
<evidence type="ECO:0000313" key="1">
    <source>
        <dbReference type="EMBL" id="MCX2818637.1"/>
    </source>
</evidence>
<comment type="caution">
    <text evidence="1">The sequence shown here is derived from an EMBL/GenBank/DDBJ whole genome shotgun (WGS) entry which is preliminary data.</text>
</comment>
<dbReference type="AlphaFoldDB" id="A0A9Q4C2F0"/>
<proteinExistence type="predicted"/>
<dbReference type="Proteomes" id="UP001149411">
    <property type="component" value="Unassembled WGS sequence"/>
</dbReference>
<accession>A0A9Q4C2F0</accession>
<evidence type="ECO:0000313" key="2">
    <source>
        <dbReference type="Proteomes" id="UP001149411"/>
    </source>
</evidence>
<gene>
    <name evidence="1" type="ORF">EGH25_04630</name>
</gene>
<protein>
    <submittedName>
        <fullName evidence="1">Uncharacterized protein</fullName>
    </submittedName>
</protein>
<reference evidence="1" key="1">
    <citation type="submission" date="2022-09" db="EMBL/GenBank/DDBJ databases">
        <title>Haloadaptaus new haloarchaeum isolated from saline soil.</title>
        <authorList>
            <person name="Duran-Viseras A."/>
            <person name="Sanchez-Porro C."/>
            <person name="Ventosa A."/>
        </authorList>
    </citation>
    <scope>NUCLEOTIDE SEQUENCE</scope>
    <source>
        <strain evidence="1">F3-133</strain>
    </source>
</reference>
<name>A0A9Q4C2F0_9EURY</name>
<dbReference type="InterPro" id="IPR058378">
    <property type="entry name" value="DUF8065"/>
</dbReference>
<keyword evidence="2" id="KW-1185">Reference proteome</keyword>
<dbReference type="EMBL" id="RKLV01000004">
    <property type="protein sequence ID" value="MCX2818637.1"/>
    <property type="molecule type" value="Genomic_DNA"/>
</dbReference>
<organism evidence="1 2">
    <name type="scientific">Halorutilus salinus</name>
    <dbReference type="NCBI Taxonomy" id="2487751"/>
    <lineage>
        <taxon>Archaea</taxon>
        <taxon>Methanobacteriati</taxon>
        <taxon>Methanobacteriota</taxon>
        <taxon>Stenosarchaea group</taxon>
        <taxon>Halobacteria</taxon>
        <taxon>Halorutilales</taxon>
        <taxon>Halorutilaceae</taxon>
        <taxon>Halorutilus</taxon>
    </lineage>
</organism>
<dbReference type="Pfam" id="PF26261">
    <property type="entry name" value="DUF8065"/>
    <property type="match status" value="1"/>
</dbReference>
<dbReference type="RefSeq" id="WP_266086481.1">
    <property type="nucleotide sequence ID" value="NZ_RKLV01000004.1"/>
</dbReference>